<accession>A0AAF3EHL0</accession>
<feature type="transmembrane region" description="Helical" evidence="1">
    <location>
        <begin position="6"/>
        <end position="28"/>
    </location>
</feature>
<dbReference type="WBParaSite" id="MBELARI_LOCUS13488">
    <property type="protein sequence ID" value="MBELARI_LOCUS13488"/>
    <property type="gene ID" value="MBELARI_LOCUS13488"/>
</dbReference>
<feature type="transmembrane region" description="Helical" evidence="1">
    <location>
        <begin position="114"/>
        <end position="139"/>
    </location>
</feature>
<keyword evidence="1" id="KW-1133">Transmembrane helix</keyword>
<evidence type="ECO:0008006" key="4">
    <source>
        <dbReference type="Google" id="ProtNLM"/>
    </source>
</evidence>
<proteinExistence type="predicted"/>
<feature type="transmembrane region" description="Helical" evidence="1">
    <location>
        <begin position="245"/>
        <end position="263"/>
    </location>
</feature>
<feature type="transmembrane region" description="Helical" evidence="1">
    <location>
        <begin position="85"/>
        <end position="102"/>
    </location>
</feature>
<protein>
    <recommendedName>
        <fullName evidence="4">7TM GPCR serpentine receptor class x (Srx) domain-containing protein</fullName>
    </recommendedName>
</protein>
<keyword evidence="1" id="KW-0472">Membrane</keyword>
<evidence type="ECO:0000313" key="3">
    <source>
        <dbReference type="WBParaSite" id="MBELARI_LOCUS13488"/>
    </source>
</evidence>
<keyword evidence="1" id="KW-0812">Transmembrane</keyword>
<sequence length="281" mass="31673">MGVLGFIGSITGFLGILAVKRTSFADLVKHYMLFDLSNYTLVNLCHLFWAVPCATFTLTTSVPFLDHIFANLANAASSQKLTPKVFLGINRLFAISFNGLYYQSFERTKNFQYLVLFLQPFGTFLALFLPSCNCIYVPFGVNSFMFAGECGYTILYWSMILPGTISLPLTALLDGTFFVLLWRTMRDFRRDNTSQQKAEATRKEVKLALQMLTSFIINFLNFMGLYCVTGLLPPNSVPLVVTSTFSWQLSAILFSLSYVLILWDPQRVSTKQKITVISSMA</sequence>
<organism evidence="2 3">
    <name type="scientific">Mesorhabditis belari</name>
    <dbReference type="NCBI Taxonomy" id="2138241"/>
    <lineage>
        <taxon>Eukaryota</taxon>
        <taxon>Metazoa</taxon>
        <taxon>Ecdysozoa</taxon>
        <taxon>Nematoda</taxon>
        <taxon>Chromadorea</taxon>
        <taxon>Rhabditida</taxon>
        <taxon>Rhabditina</taxon>
        <taxon>Rhabditomorpha</taxon>
        <taxon>Rhabditoidea</taxon>
        <taxon>Rhabditidae</taxon>
        <taxon>Mesorhabditinae</taxon>
        <taxon>Mesorhabditis</taxon>
    </lineage>
</organism>
<feature type="transmembrane region" description="Helical" evidence="1">
    <location>
        <begin position="212"/>
        <end position="233"/>
    </location>
</feature>
<dbReference type="AlphaFoldDB" id="A0AAF3EHL0"/>
<feature type="transmembrane region" description="Helical" evidence="1">
    <location>
        <begin position="40"/>
        <end position="65"/>
    </location>
</feature>
<feature type="transmembrane region" description="Helical" evidence="1">
    <location>
        <begin position="159"/>
        <end position="182"/>
    </location>
</feature>
<evidence type="ECO:0000313" key="2">
    <source>
        <dbReference type="Proteomes" id="UP000887575"/>
    </source>
</evidence>
<dbReference type="Proteomes" id="UP000887575">
    <property type="component" value="Unassembled WGS sequence"/>
</dbReference>
<evidence type="ECO:0000256" key="1">
    <source>
        <dbReference type="SAM" id="Phobius"/>
    </source>
</evidence>
<keyword evidence="2" id="KW-1185">Reference proteome</keyword>
<reference evidence="3" key="1">
    <citation type="submission" date="2024-02" db="UniProtKB">
        <authorList>
            <consortium name="WormBaseParasite"/>
        </authorList>
    </citation>
    <scope>IDENTIFICATION</scope>
</reference>
<name>A0AAF3EHL0_9BILA</name>